<accession>A0A1M6AY17</accession>
<dbReference type="AlphaFoldDB" id="A0A1M6AY17"/>
<name>A0A1M6AY17_9FIRM</name>
<evidence type="ECO:0000313" key="1">
    <source>
        <dbReference type="EMBL" id="SHI41360.1"/>
    </source>
</evidence>
<dbReference type="EMBL" id="FQZP01000002">
    <property type="protein sequence ID" value="SHI41360.1"/>
    <property type="molecule type" value="Genomic_DNA"/>
</dbReference>
<sequence length="116" mass="13622">MRSKSIRIILRMSIIILIFILAIGYALPVSFDAATCATGYKKWLIDTNQNQFNALLQEKYPDFHADFASAVDKISWDYHTVFIPVRIIRDDDKIDLVITGRRYWFDKYIWSIGKQE</sequence>
<dbReference type="Proteomes" id="UP000324781">
    <property type="component" value="Unassembled WGS sequence"/>
</dbReference>
<reference evidence="1 2" key="1">
    <citation type="submission" date="2016-11" db="EMBL/GenBank/DDBJ databases">
        <authorList>
            <person name="Varghese N."/>
            <person name="Submissions S."/>
        </authorList>
    </citation>
    <scope>NUCLEOTIDE SEQUENCE [LARGE SCALE GENOMIC DNA]</scope>
    <source>
        <strain evidence="1 2">DSM 19027</strain>
    </source>
</reference>
<proteinExistence type="predicted"/>
<evidence type="ECO:0000313" key="2">
    <source>
        <dbReference type="Proteomes" id="UP000324781"/>
    </source>
</evidence>
<keyword evidence="2" id="KW-1185">Reference proteome</keyword>
<gene>
    <name evidence="1" type="ORF">SAMN05444373_10023</name>
</gene>
<protein>
    <submittedName>
        <fullName evidence="1">Uncharacterized protein</fullName>
    </submittedName>
</protein>
<organism evidence="1 2">
    <name type="scientific">Thermoclostridium caenicola</name>
    <dbReference type="NCBI Taxonomy" id="659425"/>
    <lineage>
        <taxon>Bacteria</taxon>
        <taxon>Bacillati</taxon>
        <taxon>Bacillota</taxon>
        <taxon>Clostridia</taxon>
        <taxon>Eubacteriales</taxon>
        <taxon>Oscillospiraceae</taxon>
        <taxon>Thermoclostridium</taxon>
    </lineage>
</organism>